<dbReference type="PANTHER" id="PTHR12526:SF630">
    <property type="entry name" value="GLYCOSYLTRANSFERASE"/>
    <property type="match status" value="1"/>
</dbReference>
<gene>
    <name evidence="3" type="ORF">A2849_01055</name>
</gene>
<dbReference type="Pfam" id="PF00534">
    <property type="entry name" value="Glycos_transf_1"/>
    <property type="match status" value="1"/>
</dbReference>
<dbReference type="InterPro" id="IPR001296">
    <property type="entry name" value="Glyco_trans_1"/>
</dbReference>
<organism evidence="3 4">
    <name type="scientific">Candidatus Taylorbacteria bacterium RIFCSPHIGHO2_01_FULL_51_15</name>
    <dbReference type="NCBI Taxonomy" id="1802304"/>
    <lineage>
        <taxon>Bacteria</taxon>
        <taxon>Candidatus Tayloriibacteriota</taxon>
    </lineage>
</organism>
<evidence type="ECO:0000313" key="3">
    <source>
        <dbReference type="EMBL" id="OHA20347.1"/>
    </source>
</evidence>
<dbReference type="GO" id="GO:0016757">
    <property type="term" value="F:glycosyltransferase activity"/>
    <property type="evidence" value="ECO:0007669"/>
    <property type="project" value="InterPro"/>
</dbReference>
<dbReference type="Gene3D" id="3.40.50.2000">
    <property type="entry name" value="Glycogen Phosphorylase B"/>
    <property type="match status" value="2"/>
</dbReference>
<evidence type="ECO:0000313" key="4">
    <source>
        <dbReference type="Proteomes" id="UP000178121"/>
    </source>
</evidence>
<dbReference type="InterPro" id="IPR028098">
    <property type="entry name" value="Glyco_trans_4-like_N"/>
</dbReference>
<reference evidence="3 4" key="1">
    <citation type="journal article" date="2016" name="Nat. Commun.">
        <title>Thousands of microbial genomes shed light on interconnected biogeochemical processes in an aquifer system.</title>
        <authorList>
            <person name="Anantharaman K."/>
            <person name="Brown C.T."/>
            <person name="Hug L.A."/>
            <person name="Sharon I."/>
            <person name="Castelle C.J."/>
            <person name="Probst A.J."/>
            <person name="Thomas B.C."/>
            <person name="Singh A."/>
            <person name="Wilkins M.J."/>
            <person name="Karaoz U."/>
            <person name="Brodie E.L."/>
            <person name="Williams K.H."/>
            <person name="Hubbard S.S."/>
            <person name="Banfield J.F."/>
        </authorList>
    </citation>
    <scope>NUCLEOTIDE SEQUENCE [LARGE SCALE GENOMIC DNA]</scope>
</reference>
<evidence type="ECO:0000259" key="2">
    <source>
        <dbReference type="Pfam" id="PF13439"/>
    </source>
</evidence>
<dbReference type="Pfam" id="PF13439">
    <property type="entry name" value="Glyco_transf_4"/>
    <property type="match status" value="1"/>
</dbReference>
<evidence type="ECO:0000259" key="1">
    <source>
        <dbReference type="Pfam" id="PF00534"/>
    </source>
</evidence>
<proteinExistence type="predicted"/>
<protein>
    <submittedName>
        <fullName evidence="3">Uncharacterized protein</fullName>
    </submittedName>
</protein>
<dbReference type="CDD" id="cd03801">
    <property type="entry name" value="GT4_PimA-like"/>
    <property type="match status" value="1"/>
</dbReference>
<name>A0A1G2M8X5_9BACT</name>
<sequence length="391" mass="44473">MRILNLSLDREIIEKGSAVRQRLILLAEKVGEIVVFVPGERDEKEEVSTHLTVYSFAGPRVAQLWKMWKKGKEPLSGSSSFPKGGGEFSSRRILNPSSDSEVGVLPLGKGELRVFELITVQDPHFLGLFGVLLAKKYRVPLEVQVHGFEKSSGLRKRLARFVLERADTVRAVSNRLKEHLHSIFHIPYSILYTLPVYAQTAPPQKVIKRKTVPYPFTFLTVGRLVPVKNIDLQIRAFARLVKEVPHIRLRIVGEGPLADSLKSKVESLTLEKSIIFEGYRRDLRRYYEEADAFLLTSDCEGWGRVVLEAAAYRLPIIMTDVGLAREVIKNEESGFIIPVGDERELMLAMKELLDKPQLRERLGEGAFRAFKALPSREAYIEKQVEEWRSLI</sequence>
<dbReference type="EMBL" id="MHRI01000030">
    <property type="protein sequence ID" value="OHA20347.1"/>
    <property type="molecule type" value="Genomic_DNA"/>
</dbReference>
<feature type="domain" description="Glycosyl transferase family 1" evidence="1">
    <location>
        <begin position="215"/>
        <end position="366"/>
    </location>
</feature>
<dbReference type="AlphaFoldDB" id="A0A1G2M8X5"/>
<feature type="domain" description="Glycosyltransferase subfamily 4-like N-terminal" evidence="2">
    <location>
        <begin position="115"/>
        <end position="187"/>
    </location>
</feature>
<accession>A0A1G2M8X5</accession>
<comment type="caution">
    <text evidence="3">The sequence shown here is derived from an EMBL/GenBank/DDBJ whole genome shotgun (WGS) entry which is preliminary data.</text>
</comment>
<dbReference type="SUPFAM" id="SSF53756">
    <property type="entry name" value="UDP-Glycosyltransferase/glycogen phosphorylase"/>
    <property type="match status" value="1"/>
</dbReference>
<dbReference type="PANTHER" id="PTHR12526">
    <property type="entry name" value="GLYCOSYLTRANSFERASE"/>
    <property type="match status" value="1"/>
</dbReference>
<dbReference type="Proteomes" id="UP000178121">
    <property type="component" value="Unassembled WGS sequence"/>
</dbReference>